<sequence>MPSSEKQSTTFTGRRKHTGFSCRYLNNRQNLYHDQFRKRNRWVFSLMLRFEMTELSEYNGKMATADLAKQQVSI</sequence>
<evidence type="ECO:0000313" key="2">
    <source>
        <dbReference type="Proteomes" id="UP001241656"/>
    </source>
</evidence>
<keyword evidence="2" id="KW-1185">Reference proteome</keyword>
<proteinExistence type="predicted"/>
<name>A0ABY8REA5_9FLAO</name>
<dbReference type="RefSeq" id="WP_282904854.1">
    <property type="nucleotide sequence ID" value="NZ_CP124855.1"/>
</dbReference>
<gene>
    <name evidence="1" type="ORF">QGN23_13965</name>
</gene>
<evidence type="ECO:0000313" key="1">
    <source>
        <dbReference type="EMBL" id="WHF51513.1"/>
    </source>
</evidence>
<reference evidence="1 2" key="1">
    <citation type="submission" date="2023-05" db="EMBL/GenBank/DDBJ databases">
        <title>Genomic insight into Chryseobacterium sp. wdc7 isolated forest soil (Gotjawal).</title>
        <authorList>
            <person name="Park S.-J."/>
        </authorList>
    </citation>
    <scope>NUCLEOTIDE SEQUENCE [LARGE SCALE GENOMIC DNA]</scope>
    <source>
        <strain evidence="2">wdc7</strain>
    </source>
</reference>
<protein>
    <submittedName>
        <fullName evidence="1">Uncharacterized protein</fullName>
    </submittedName>
</protein>
<accession>A0ABY8REA5</accession>
<dbReference type="EMBL" id="CP124855">
    <property type="protein sequence ID" value="WHF51513.1"/>
    <property type="molecule type" value="Genomic_DNA"/>
</dbReference>
<dbReference type="Proteomes" id="UP001241656">
    <property type="component" value="Chromosome"/>
</dbReference>
<organism evidence="1 2">
    <name type="scientific">Chryseobacterium gotjawalense</name>
    <dbReference type="NCBI Taxonomy" id="3042315"/>
    <lineage>
        <taxon>Bacteria</taxon>
        <taxon>Pseudomonadati</taxon>
        <taxon>Bacteroidota</taxon>
        <taxon>Flavobacteriia</taxon>
        <taxon>Flavobacteriales</taxon>
        <taxon>Weeksellaceae</taxon>
        <taxon>Chryseobacterium group</taxon>
        <taxon>Chryseobacterium</taxon>
    </lineage>
</organism>